<dbReference type="EMBL" id="LJIJ01000659">
    <property type="protein sequence ID" value="ODM95522.1"/>
    <property type="molecule type" value="Genomic_DNA"/>
</dbReference>
<keyword evidence="3" id="KW-1185">Reference proteome</keyword>
<dbReference type="PANTHER" id="PTHR46331:SF2">
    <property type="entry name" value="VALACYCLOVIR HYDROLASE"/>
    <property type="match status" value="1"/>
</dbReference>
<reference evidence="2 3" key="1">
    <citation type="journal article" date="2016" name="Genome Biol. Evol.">
        <title>Gene Family Evolution Reflects Adaptation to Soil Environmental Stressors in the Genome of the Collembolan Orchesella cincta.</title>
        <authorList>
            <person name="Faddeeva-Vakhrusheva A."/>
            <person name="Derks M.F."/>
            <person name="Anvar S.Y."/>
            <person name="Agamennone V."/>
            <person name="Suring W."/>
            <person name="Smit S."/>
            <person name="van Straalen N.M."/>
            <person name="Roelofs D."/>
        </authorList>
    </citation>
    <scope>NUCLEOTIDE SEQUENCE [LARGE SCALE GENOMIC DNA]</scope>
    <source>
        <tissue evidence="2">Mixed pool</tissue>
    </source>
</reference>
<dbReference type="Gene3D" id="3.40.50.1820">
    <property type="entry name" value="alpha/beta hydrolase"/>
    <property type="match status" value="2"/>
</dbReference>
<dbReference type="STRING" id="48709.A0A1D2MRH7"/>
<name>A0A1D2MRH7_ORCCI</name>
<keyword evidence="2" id="KW-0378">Hydrolase</keyword>
<dbReference type="OMA" id="RDASWAH"/>
<evidence type="ECO:0000313" key="3">
    <source>
        <dbReference type="Proteomes" id="UP000094527"/>
    </source>
</evidence>
<accession>A0A1D2MRH7</accession>
<dbReference type="OrthoDB" id="19657at2759"/>
<feature type="domain" description="AB hydrolase-1" evidence="1">
    <location>
        <begin position="43"/>
        <end position="193"/>
    </location>
</feature>
<sequence>MGSFTPVIIRSGVHTSSRTMAQRKVNVSGIDINVEKIGNGPHAFLCLPGALGSIESDFGSLLPKFSQSKFTVVAWDPPGFGKSRPPNRDFSGGAQYFHRDAVWANELMNSLGFSQYSLLGWSDGANTACVLAAKFPTAVKKLVIWGGNSYISEEDMKLYKHVENLDNWSDRMKAPLIKMYGEEYFRKSWAEWNALFANLYKEGGDIFKNDLPNIKCPTFIIHGMKDAMVPYFHAEYFNKHIKNSSLVTALQKQHIQNERMEVGPYFINYIKVGHGPHVVFCYPGILGSYRIQLPNQILGFDRERFTFVTWDQPGYGRSRPPERVFTDDSLAEDTYYLAKFMKALGYKKYSVMGWSGGGNSALLFAIQYPHIINKLVVWGAFSYVNQEDADIFKWFTNTDILGGKMKDVLVEEYGETFFNEHFVMWMNIFCRIHSVRKSEFCSKSLHKISAPTLVLHSIQDTLVKSRHGEFLRDNIPNARLEIWEKGGHNIHLRYPERFNQTVQQFLLE</sequence>
<dbReference type="AlphaFoldDB" id="A0A1D2MRH7"/>
<dbReference type="InterPro" id="IPR000073">
    <property type="entry name" value="AB_hydrolase_1"/>
</dbReference>
<feature type="domain" description="AB hydrolase-1" evidence="1">
    <location>
        <begin position="278"/>
        <end position="392"/>
    </location>
</feature>
<dbReference type="GO" id="GO:0017171">
    <property type="term" value="F:serine hydrolase activity"/>
    <property type="evidence" value="ECO:0007669"/>
    <property type="project" value="TreeGrafter"/>
</dbReference>
<dbReference type="Proteomes" id="UP000094527">
    <property type="component" value="Unassembled WGS sequence"/>
</dbReference>
<gene>
    <name evidence="2" type="ORF">Ocin01_11158</name>
</gene>
<organism evidence="2 3">
    <name type="scientific">Orchesella cincta</name>
    <name type="common">Springtail</name>
    <name type="synonym">Podura cincta</name>
    <dbReference type="NCBI Taxonomy" id="48709"/>
    <lineage>
        <taxon>Eukaryota</taxon>
        <taxon>Metazoa</taxon>
        <taxon>Ecdysozoa</taxon>
        <taxon>Arthropoda</taxon>
        <taxon>Hexapoda</taxon>
        <taxon>Collembola</taxon>
        <taxon>Entomobryomorpha</taxon>
        <taxon>Entomobryoidea</taxon>
        <taxon>Orchesellidae</taxon>
        <taxon>Orchesellinae</taxon>
        <taxon>Orchesella</taxon>
    </lineage>
</organism>
<comment type="caution">
    <text evidence="2">The sequence shown here is derived from an EMBL/GenBank/DDBJ whole genome shotgun (WGS) entry which is preliminary data.</text>
</comment>
<dbReference type="PANTHER" id="PTHR46331">
    <property type="entry name" value="VALACYCLOVIR HYDROLASE"/>
    <property type="match status" value="1"/>
</dbReference>
<evidence type="ECO:0000313" key="2">
    <source>
        <dbReference type="EMBL" id="ODM95522.1"/>
    </source>
</evidence>
<protein>
    <submittedName>
        <fullName evidence="2">Valacyclovir hydrolase</fullName>
    </submittedName>
</protein>
<proteinExistence type="predicted"/>
<evidence type="ECO:0000259" key="1">
    <source>
        <dbReference type="Pfam" id="PF00561"/>
    </source>
</evidence>
<dbReference type="SUPFAM" id="SSF53474">
    <property type="entry name" value="alpha/beta-Hydrolases"/>
    <property type="match status" value="2"/>
</dbReference>
<dbReference type="InterPro" id="IPR029058">
    <property type="entry name" value="AB_hydrolase_fold"/>
</dbReference>
<dbReference type="Pfam" id="PF00561">
    <property type="entry name" value="Abhydrolase_1"/>
    <property type="match status" value="2"/>
</dbReference>